<dbReference type="Pfam" id="PF25509">
    <property type="entry name" value="DUF7916"/>
    <property type="match status" value="1"/>
</dbReference>
<dbReference type="EMBL" id="JAFBDQ010000003">
    <property type="protein sequence ID" value="MBM7555951.1"/>
    <property type="molecule type" value="Genomic_DNA"/>
</dbReference>
<sequence>MTSPETGVTNQKIIEKIKTISSIAKDTIIMAGKMHSAGVHGDDLTSDLPLQMIEARADLHHIGDAGYQGLAVPENILAYSTAIRGRRHTHKQMAISINK</sequence>
<dbReference type="RefSeq" id="WP_204700661.1">
    <property type="nucleotide sequence ID" value="NZ_JAFBDQ010000003.1"/>
</dbReference>
<evidence type="ECO:0000313" key="2">
    <source>
        <dbReference type="EMBL" id="MBM7555951.1"/>
    </source>
</evidence>
<comment type="caution">
    <text evidence="2">The sequence shown here is derived from an EMBL/GenBank/DDBJ whole genome shotgun (WGS) entry which is preliminary data.</text>
</comment>
<proteinExistence type="predicted"/>
<dbReference type="Proteomes" id="UP000774000">
    <property type="component" value="Unassembled WGS sequence"/>
</dbReference>
<dbReference type="InterPro" id="IPR057238">
    <property type="entry name" value="DUF7916"/>
</dbReference>
<gene>
    <name evidence="2" type="ORF">JOC47_000785</name>
</gene>
<keyword evidence="3" id="KW-1185">Reference proteome</keyword>
<protein>
    <recommendedName>
        <fullName evidence="1">DUF7916 domain-containing protein</fullName>
    </recommendedName>
</protein>
<organism evidence="2 3">
    <name type="scientific">Halanaerobacter jeridensis</name>
    <dbReference type="NCBI Taxonomy" id="706427"/>
    <lineage>
        <taxon>Bacteria</taxon>
        <taxon>Bacillati</taxon>
        <taxon>Bacillota</taxon>
        <taxon>Clostridia</taxon>
        <taxon>Halanaerobiales</taxon>
        <taxon>Halobacteroidaceae</taxon>
        <taxon>Halanaerobacter</taxon>
    </lineage>
</organism>
<evidence type="ECO:0000259" key="1">
    <source>
        <dbReference type="Pfam" id="PF25509"/>
    </source>
</evidence>
<dbReference type="AlphaFoldDB" id="A0A939BRF9"/>
<accession>A0A939BRF9</accession>
<reference evidence="2" key="1">
    <citation type="submission" date="2021-01" db="EMBL/GenBank/DDBJ databases">
        <title>Genomic Encyclopedia of Type Strains, Phase IV (KMG-IV): sequencing the most valuable type-strain genomes for metagenomic binning, comparative biology and taxonomic classification.</title>
        <authorList>
            <person name="Goeker M."/>
        </authorList>
    </citation>
    <scope>NUCLEOTIDE SEQUENCE</scope>
    <source>
        <strain evidence="2">DSM 23230</strain>
    </source>
</reference>
<name>A0A939BRF9_9FIRM</name>
<feature type="domain" description="DUF7916" evidence="1">
    <location>
        <begin position="50"/>
        <end position="99"/>
    </location>
</feature>
<evidence type="ECO:0000313" key="3">
    <source>
        <dbReference type="Proteomes" id="UP000774000"/>
    </source>
</evidence>